<dbReference type="EMBL" id="CP006867">
    <property type="protein sequence ID" value="ALU12681.1"/>
    <property type="molecule type" value="Genomic_DNA"/>
</dbReference>
<dbReference type="STRING" id="940295.EYM_06355"/>
<keyword evidence="2" id="KW-1185">Reference proteome</keyword>
<dbReference type="AlphaFoldDB" id="A0A0U3FAH9"/>
<dbReference type="KEGG" id="iis:EYM_06355"/>
<dbReference type="Proteomes" id="UP000060778">
    <property type="component" value="Chromosome"/>
</dbReference>
<proteinExistence type="predicted"/>
<protein>
    <submittedName>
        <fullName evidence="1">Uncharacterized protein</fullName>
    </submittedName>
</protein>
<gene>
    <name evidence="1" type="ORF">EYM_06355</name>
</gene>
<organism evidence="1 2">
    <name type="scientific">Ignicoccus islandicus DSM 13165</name>
    <dbReference type="NCBI Taxonomy" id="940295"/>
    <lineage>
        <taxon>Archaea</taxon>
        <taxon>Thermoproteota</taxon>
        <taxon>Thermoprotei</taxon>
        <taxon>Desulfurococcales</taxon>
        <taxon>Desulfurococcaceae</taxon>
        <taxon>Ignicoccus</taxon>
    </lineage>
</organism>
<reference evidence="1 2" key="1">
    <citation type="submission" date="2013-11" db="EMBL/GenBank/DDBJ databases">
        <title>Comparative genomics of Ignicoccus.</title>
        <authorList>
            <person name="Podar M."/>
        </authorList>
    </citation>
    <scope>NUCLEOTIDE SEQUENCE [LARGE SCALE GENOMIC DNA]</scope>
    <source>
        <strain evidence="1 2">DSM 13165</strain>
    </source>
</reference>
<sequence>MKLDVNFGKMIEEFRKSFKPKTTQKKGIPLYLRKCKYCKYIELTYCKYHAVTIHPESRACPAFSLQEKYLEAYQKGTTPQEAQL</sequence>
<accession>A0A0U3FAH9</accession>
<evidence type="ECO:0000313" key="2">
    <source>
        <dbReference type="Proteomes" id="UP000060778"/>
    </source>
</evidence>
<evidence type="ECO:0000313" key="1">
    <source>
        <dbReference type="EMBL" id="ALU12681.1"/>
    </source>
</evidence>
<dbReference type="OrthoDB" id="381164at2157"/>
<dbReference type="RefSeq" id="WP_075050168.1">
    <property type="nucleotide sequence ID" value="NZ_CP006867.1"/>
</dbReference>
<name>A0A0U3FAH9_9CREN</name>
<dbReference type="GeneID" id="30680647"/>